<evidence type="ECO:0000313" key="3">
    <source>
        <dbReference type="Proteomes" id="UP000265618"/>
    </source>
</evidence>
<feature type="chain" id="PRO_5039955320" evidence="1">
    <location>
        <begin position="24"/>
        <end position="265"/>
    </location>
</feature>
<evidence type="ECO:0000256" key="1">
    <source>
        <dbReference type="SAM" id="SignalP"/>
    </source>
</evidence>
<dbReference type="Gene3D" id="2.120.10.80">
    <property type="entry name" value="Kelch-type beta propeller"/>
    <property type="match status" value="1"/>
</dbReference>
<proteinExistence type="predicted"/>
<sequence>MWITIPIRPCLLFASLYILFTNGKSPYPSLSIEENTIYMTPFVSLSDLEQARGSLVWLERVDAQHIDLDTWQPIPNTSSTLLDINDPHRMYLLEDREGIPTIIPSTRWVPRDGEKDEERYGNTYGVMNSVRVGSRVFTQFGMYCKDPANWDVYHIDTGTWSRCTPSHGPRRSLGNERSCVYPLEGKIIRRSKGGTWLFDPDDERWTQVPKMSQEKIAKRRLGFPQVVGDNLFYTYHVPKQHGQYFAYRERGGWETGTMTSEETLL</sequence>
<dbReference type="EMBL" id="BDIP01003725">
    <property type="protein sequence ID" value="GIQ88049.1"/>
    <property type="molecule type" value="Genomic_DNA"/>
</dbReference>
<dbReference type="Proteomes" id="UP000265618">
    <property type="component" value="Unassembled WGS sequence"/>
</dbReference>
<keyword evidence="3" id="KW-1185">Reference proteome</keyword>
<comment type="caution">
    <text evidence="2">The sequence shown here is derived from an EMBL/GenBank/DDBJ whole genome shotgun (WGS) entry which is preliminary data.</text>
</comment>
<dbReference type="InterPro" id="IPR015915">
    <property type="entry name" value="Kelch-typ_b-propeller"/>
</dbReference>
<feature type="signal peptide" evidence="1">
    <location>
        <begin position="1"/>
        <end position="23"/>
    </location>
</feature>
<gene>
    <name evidence="2" type="ORF">KIPB_010212</name>
</gene>
<accession>A0A9K3GLE6</accession>
<reference evidence="2 3" key="1">
    <citation type="journal article" date="2018" name="PLoS ONE">
        <title>The draft genome of Kipferlia bialata reveals reductive genome evolution in fornicate parasites.</title>
        <authorList>
            <person name="Tanifuji G."/>
            <person name="Takabayashi S."/>
            <person name="Kume K."/>
            <person name="Takagi M."/>
            <person name="Nakayama T."/>
            <person name="Kamikawa R."/>
            <person name="Inagaki Y."/>
            <person name="Hashimoto T."/>
        </authorList>
    </citation>
    <scope>NUCLEOTIDE SEQUENCE [LARGE SCALE GENOMIC DNA]</scope>
    <source>
        <strain evidence="2">NY0173</strain>
    </source>
</reference>
<name>A0A9K3GLE6_9EUKA</name>
<protein>
    <submittedName>
        <fullName evidence="2">Uncharacterized protein</fullName>
    </submittedName>
</protein>
<dbReference type="AlphaFoldDB" id="A0A9K3GLE6"/>
<evidence type="ECO:0000313" key="2">
    <source>
        <dbReference type="EMBL" id="GIQ88049.1"/>
    </source>
</evidence>
<organism evidence="2 3">
    <name type="scientific">Kipferlia bialata</name>
    <dbReference type="NCBI Taxonomy" id="797122"/>
    <lineage>
        <taxon>Eukaryota</taxon>
        <taxon>Metamonada</taxon>
        <taxon>Carpediemonas-like organisms</taxon>
        <taxon>Kipferlia</taxon>
    </lineage>
</organism>
<dbReference type="SUPFAM" id="SSF117281">
    <property type="entry name" value="Kelch motif"/>
    <property type="match status" value="1"/>
</dbReference>
<keyword evidence="1" id="KW-0732">Signal</keyword>